<evidence type="ECO:0000256" key="2">
    <source>
        <dbReference type="SAM" id="Phobius"/>
    </source>
</evidence>
<dbReference type="EMBL" id="CABMJJ010000011">
    <property type="protein sequence ID" value="VVC04856.1"/>
    <property type="molecule type" value="Genomic_DNA"/>
</dbReference>
<name>A0A5E4LYI2_9ARCH</name>
<feature type="compositionally biased region" description="Polar residues" evidence="1">
    <location>
        <begin position="469"/>
        <end position="480"/>
    </location>
</feature>
<keyword evidence="2" id="KW-0812">Transmembrane</keyword>
<evidence type="ECO:0000313" key="4">
    <source>
        <dbReference type="Proteomes" id="UP000789941"/>
    </source>
</evidence>
<accession>A0A5E4LYI2</accession>
<gene>
    <name evidence="3" type="ORF">LFW2832_01153</name>
</gene>
<reference evidence="3 4" key="1">
    <citation type="submission" date="2019-08" db="EMBL/GenBank/DDBJ databases">
        <authorList>
            <person name="Vazquez-Campos X."/>
        </authorList>
    </citation>
    <scope>NUCLEOTIDE SEQUENCE [LARGE SCALE GENOMIC DNA]</scope>
    <source>
        <strain evidence="3">LFW-283_2</strain>
    </source>
</reference>
<feature type="transmembrane region" description="Helical" evidence="2">
    <location>
        <begin position="200"/>
        <end position="220"/>
    </location>
</feature>
<feature type="compositionally biased region" description="Low complexity" evidence="1">
    <location>
        <begin position="494"/>
        <end position="507"/>
    </location>
</feature>
<feature type="transmembrane region" description="Helical" evidence="2">
    <location>
        <begin position="401"/>
        <end position="422"/>
    </location>
</feature>
<dbReference type="Proteomes" id="UP000789941">
    <property type="component" value="Unassembled WGS sequence"/>
</dbReference>
<evidence type="ECO:0000256" key="1">
    <source>
        <dbReference type="SAM" id="MobiDB-lite"/>
    </source>
</evidence>
<comment type="caution">
    <text evidence="3">The sequence shown here is derived from an EMBL/GenBank/DDBJ whole genome shotgun (WGS) entry which is preliminary data.</text>
</comment>
<proteinExistence type="predicted"/>
<organism evidence="3 4">
    <name type="scientific">Candidatus Bilamarchaeum dharawalense</name>
    <dbReference type="NCBI Taxonomy" id="2885759"/>
    <lineage>
        <taxon>Archaea</taxon>
        <taxon>Candidatus Micrarchaeota</taxon>
        <taxon>Candidatus Micrarchaeia</taxon>
        <taxon>Candidatus Anstonellales</taxon>
        <taxon>Candidatus Bilamarchaeaceae</taxon>
        <taxon>Candidatus Bilamarchaeum</taxon>
    </lineage>
</organism>
<protein>
    <submittedName>
        <fullName evidence="3">Uncharacterized protein</fullName>
    </submittedName>
</protein>
<keyword evidence="2" id="KW-0472">Membrane</keyword>
<evidence type="ECO:0000313" key="3">
    <source>
        <dbReference type="EMBL" id="VVC04856.1"/>
    </source>
</evidence>
<sequence>MKYAAIVLAFIFFASLIFPVSTNCPDCAAFNDALPGRIFTQSHSADKTLEISAFYDNTSNSLDPRPPLNKTVILIELTNASNTAPYPRLYKVVTDDSGTAIFDFSTWGTDGCFNMKILYCPFCTSGSTDCGFAECLKFADMHNESGYYENIIGGGAVVNADDIEAAPGVTLPPGPYNNGTFLPELALTTYCAPPVKGATTPAFCLPLVIIFALLGGALYLSGQNPFGIFNLGSPRIGRHIRYQARARGFSFSLMSVIQAAYSIAGTAKAVSDAKAEAKEAAAKGEGKELTTSQAISKVETQRANSNVFIGSTIGFSSVQMVGGRAVEMGPKGMRGGISDFKKATDAAGAVKGGNFQELRGGMLEQMRGSGASVVMVGKELRTTGGAGGIGSRLDEKKGGMLVFALVNVLGSLPIFSILRTYGVDMSSFTNKSPTAIIAQGAAVKAAMTDAEGRAKIPIAGGGEAAVTGVRTNADGSTTTGLAPAAPKPDEKAAAPKPGETAPAVPAPQQGVAVTTTAPGAPVAGLDYSSGNQQVQLKAGDQGEAKVHTDQPIQMQVKVEGDAAKQVAALAAAAKPPDGVAVTTASSGEKQITVASGPNAGSYTVGADGAVTKTVPVPGGGQDYTVKDGVVTKPVAQPVAGADADAVRALLSPTTGQLPDGKVSVETSPSGEKQFKVEGGPQVGTYTVGADGSVNKIVQQPVTGDEAKAVLAAAAPGLEGKLFGGFALGGPSTMPDGTSLQDSVDRSLRTVQYANEQIRTGIVDRVKELGDSIPTETRLATATREAEQALAVSYGQPAATVVAGMTTSQDPKTFMVKVGDAVEDFTIRRPGFADSLPGVPVTEARVVETVIRSTSPADLEKMDEPKFRTAVTDAYTHDPATAQAAYPKYMVAVGEYQAAMAARVKDPTLPEPKLPDFQVIVGQVAAERAQAIDFRQVTPAIVAGAVDMRTELVQHVGKRDADIILALPADRFNWVTDSAYSVHNASQHGGDVSADPLRPLTPSGQVSLQDPRMELLIKGPIPEKLIPAAGEYAALQAAGHAIDSEGARPTNYDNAGRVIDGPSYRPANTPESPRVYQEGQDCTRFAVQAAAVQEFQAQQARLKEHLPPEFQDIMATYTKGVALAADGYVHEYQLSRAPAPMAGTVFDPLNPPSSATFQPLIGPRSDPPRLERAADALYDNERRVQEDIRAHPEKAVDTIAQQARFYGETGQPEYAEVYTKALFAAKSGDMTKAEEIIGQLDVQLPKVPRVEGQPAKTEDLLRQPQFQENTAYGLYGVDQEKGTGLTVLRVTDDKVRAMLKKAQEEHEEEERRRH</sequence>
<feature type="region of interest" description="Disordered" evidence="1">
    <location>
        <begin position="469"/>
        <end position="507"/>
    </location>
</feature>
<keyword evidence="2" id="KW-1133">Transmembrane helix</keyword>